<proteinExistence type="predicted"/>
<name>A0A6J4H6D1_9CHLR</name>
<protein>
    <submittedName>
        <fullName evidence="1">Uncharacterized protein</fullName>
    </submittedName>
</protein>
<evidence type="ECO:0000313" key="1">
    <source>
        <dbReference type="EMBL" id="CAA9216218.1"/>
    </source>
</evidence>
<organism evidence="1">
    <name type="scientific">uncultured Chloroflexia bacterium</name>
    <dbReference type="NCBI Taxonomy" id="1672391"/>
    <lineage>
        <taxon>Bacteria</taxon>
        <taxon>Bacillati</taxon>
        <taxon>Chloroflexota</taxon>
        <taxon>Chloroflexia</taxon>
        <taxon>environmental samples</taxon>
    </lineage>
</organism>
<dbReference type="EMBL" id="CADCTR010000077">
    <property type="protein sequence ID" value="CAA9216218.1"/>
    <property type="molecule type" value="Genomic_DNA"/>
</dbReference>
<gene>
    <name evidence="1" type="ORF">AVDCRST_MAG93-244</name>
</gene>
<feature type="non-terminal residue" evidence="1">
    <location>
        <position position="1"/>
    </location>
</feature>
<feature type="non-terminal residue" evidence="1">
    <location>
        <position position="87"/>
    </location>
</feature>
<dbReference type="AlphaFoldDB" id="A0A6J4H6D1"/>
<reference evidence="1" key="1">
    <citation type="submission" date="2020-02" db="EMBL/GenBank/DDBJ databases">
        <authorList>
            <person name="Meier V. D."/>
        </authorList>
    </citation>
    <scope>NUCLEOTIDE SEQUENCE</scope>
    <source>
        <strain evidence="1">AVDCRST_MAG93</strain>
    </source>
</reference>
<accession>A0A6J4H6D1</accession>
<sequence>CPSSPPPSRTAVATEASNLSYPYQLPFLAASRREATTSRLSRTRKTSLLSGKASRISGALMDPLGSLTMRWCLGAMFGNLDRPTSRN</sequence>